<comment type="similarity">
    <text evidence="1">Belongs to the PC-esterase family.</text>
</comment>
<dbReference type="InterPro" id="IPR036514">
    <property type="entry name" value="SGNH_hydro_sf"/>
</dbReference>
<protein>
    <submittedName>
        <fullName evidence="3">PC-esterase domain-containing protein 1A-like</fullName>
    </submittedName>
</protein>
<accession>A0AA97L802</accession>
<dbReference type="Proteomes" id="UP001190640">
    <property type="component" value="Chromosome 10"/>
</dbReference>
<dbReference type="RefSeq" id="XP_054846335.1">
    <property type="nucleotide sequence ID" value="XM_054990360.1"/>
</dbReference>
<dbReference type="KEGG" id="emc:129336937"/>
<reference evidence="3" key="1">
    <citation type="submission" date="2025-08" db="UniProtKB">
        <authorList>
            <consortium name="RefSeq"/>
        </authorList>
    </citation>
    <scope>IDENTIFICATION</scope>
    <source>
        <tissue evidence="3">Blood</tissue>
    </source>
</reference>
<dbReference type="PANTHER" id="PTHR14469:SF0">
    <property type="entry name" value="FAMILY WITH SEQUENCE SIMILARITY 113"/>
    <property type="match status" value="1"/>
</dbReference>
<evidence type="ECO:0000313" key="2">
    <source>
        <dbReference type="Proteomes" id="UP001190640"/>
    </source>
</evidence>
<dbReference type="SUPFAM" id="SSF52266">
    <property type="entry name" value="SGNH hydrolase"/>
    <property type="match status" value="1"/>
</dbReference>
<dbReference type="GeneID" id="129336937"/>
<gene>
    <name evidence="3" type="primary">LOC129336937</name>
</gene>
<dbReference type="AlphaFoldDB" id="A0AA97L802"/>
<dbReference type="PANTHER" id="PTHR14469">
    <property type="entry name" value="SARCOMA ANTIGEN NY-SAR-23"/>
    <property type="match status" value="1"/>
</dbReference>
<proteinExistence type="inferred from homology"/>
<keyword evidence="2" id="KW-1185">Reference proteome</keyword>
<name>A0AA97L802_EUBMA</name>
<sequence length="343" mass="39707">MLNFRSQEVRQLLHNKFVVILGDSIQRSVYKDLIRLLQNDSLLSSSQMKSKGELCFENDRLIEGGVLGELHNGTHYREVRQYRTDHHLVRFYFLTRVYSEYLESILEDFQAGPQPDVLVLNSCIWDVSRYGSSSMKEYCRNLQTVFNRFDAVLPSSCLVLWNMTMPLGSKITGGFLIPELQHLSQSLRRDIIEGNFYGATLAGFHLFDVLDLHFHFRHDLGNRLKDGVHWNNVVHRRITNLLLAHVADAWGVMIPENKPQEVTALDTFQDFGGAMAAAPDPSLFSSYPLCNEENIPPCSSRRKRRRRKVPFWEIDPSPYSRTVPKMSCNTPYQRASRFLTDRY</sequence>
<evidence type="ECO:0000256" key="1">
    <source>
        <dbReference type="ARBA" id="ARBA00037957"/>
    </source>
</evidence>
<dbReference type="Gene3D" id="3.40.50.1110">
    <property type="entry name" value="SGNH hydrolase"/>
    <property type="match status" value="1"/>
</dbReference>
<organism evidence="2 3">
    <name type="scientific">Eublepharis macularius</name>
    <name type="common">Leopard gecko</name>
    <name type="synonym">Cyrtodactylus macularius</name>
    <dbReference type="NCBI Taxonomy" id="481883"/>
    <lineage>
        <taxon>Eukaryota</taxon>
        <taxon>Metazoa</taxon>
        <taxon>Chordata</taxon>
        <taxon>Craniata</taxon>
        <taxon>Vertebrata</taxon>
        <taxon>Euteleostomi</taxon>
        <taxon>Lepidosauria</taxon>
        <taxon>Squamata</taxon>
        <taxon>Bifurcata</taxon>
        <taxon>Gekkota</taxon>
        <taxon>Eublepharidae</taxon>
        <taxon>Eublepharinae</taxon>
        <taxon>Eublepharis</taxon>
    </lineage>
</organism>
<evidence type="ECO:0000313" key="3">
    <source>
        <dbReference type="RefSeq" id="XP_054846335.1"/>
    </source>
</evidence>